<feature type="region of interest" description="Disordered" evidence="6">
    <location>
        <begin position="1"/>
        <end position="29"/>
    </location>
</feature>
<dbReference type="Proteomes" id="UP000199582">
    <property type="component" value="Unassembled WGS sequence"/>
</dbReference>
<evidence type="ECO:0000256" key="5">
    <source>
        <dbReference type="RuleBase" id="RU362076"/>
    </source>
</evidence>
<evidence type="ECO:0000256" key="2">
    <source>
        <dbReference type="ARBA" id="ARBA00016013"/>
    </source>
</evidence>
<keyword evidence="8" id="KW-0969">Cilium</keyword>
<dbReference type="AlphaFoldDB" id="A0A1H7R0P4"/>
<dbReference type="STRING" id="1287727.SAMN05443999_10627"/>
<dbReference type="EMBL" id="FOAG01000006">
    <property type="protein sequence ID" value="SEL53679.1"/>
    <property type="molecule type" value="Genomic_DNA"/>
</dbReference>
<evidence type="ECO:0000313" key="8">
    <source>
        <dbReference type="EMBL" id="SEL53679.1"/>
    </source>
</evidence>
<keyword evidence="8" id="KW-0282">Flagellum</keyword>
<dbReference type="OrthoDB" id="9785233at2"/>
<feature type="domain" description="FlgD/Vpr Ig-like" evidence="7">
    <location>
        <begin position="111"/>
        <end position="178"/>
    </location>
</feature>
<reference evidence="8 9" key="1">
    <citation type="submission" date="2016-10" db="EMBL/GenBank/DDBJ databases">
        <authorList>
            <person name="de Groot N.N."/>
        </authorList>
    </citation>
    <scope>NUCLEOTIDE SEQUENCE [LARGE SCALE GENOMIC DNA]</scope>
    <source>
        <strain evidence="8 9">DSM 100674</strain>
    </source>
</reference>
<dbReference type="InterPro" id="IPR025965">
    <property type="entry name" value="FlgD/Vpr_Ig-like"/>
</dbReference>
<proteinExistence type="inferred from homology"/>
<dbReference type="Pfam" id="PF03963">
    <property type="entry name" value="FlgD"/>
    <property type="match status" value="1"/>
</dbReference>
<dbReference type="GO" id="GO:0044781">
    <property type="term" value="P:bacterial-type flagellum organization"/>
    <property type="evidence" value="ECO:0007669"/>
    <property type="project" value="UniProtKB-UniRule"/>
</dbReference>
<comment type="similarity">
    <text evidence="1 5">Belongs to the FlgD family.</text>
</comment>
<evidence type="ECO:0000313" key="9">
    <source>
        <dbReference type="Proteomes" id="UP000199582"/>
    </source>
</evidence>
<evidence type="ECO:0000256" key="1">
    <source>
        <dbReference type="ARBA" id="ARBA00010577"/>
    </source>
</evidence>
<name>A0A1H7R0P4_9RHOB</name>
<gene>
    <name evidence="8" type="ORF">SAMN05443999_10627</name>
</gene>
<sequence>METTSAAPPPVTGVSRAATANTAPPQNKGVLSSDFETFLKMLTVQMRNQDPLNPIESADFAVQLAAFSTVEQQVRTNDLLVGLGSRLATLGLGQLSGWIGLEARALTPVSFRGQPVTLTATVDPLADAAQLVVTDAKGIIVQKQTIPLQSGRIEWAGLDTAGLPLPEGTYRISAHSLSQGETIARHDVEVHGRITEARLDNGETVVVMENGEIIPASRILGLRPAEN</sequence>
<evidence type="ECO:0000256" key="6">
    <source>
        <dbReference type="SAM" id="MobiDB-lite"/>
    </source>
</evidence>
<dbReference type="Pfam" id="PF13860">
    <property type="entry name" value="FlgD_ig"/>
    <property type="match status" value="1"/>
</dbReference>
<protein>
    <recommendedName>
        <fullName evidence="2 5">Basal-body rod modification protein FlgD</fullName>
    </recommendedName>
</protein>
<keyword evidence="9" id="KW-1185">Reference proteome</keyword>
<keyword evidence="8" id="KW-0966">Cell projection</keyword>
<organism evidence="8 9">
    <name type="scientific">Roseovarius azorensis</name>
    <dbReference type="NCBI Taxonomy" id="1287727"/>
    <lineage>
        <taxon>Bacteria</taxon>
        <taxon>Pseudomonadati</taxon>
        <taxon>Pseudomonadota</taxon>
        <taxon>Alphaproteobacteria</taxon>
        <taxon>Rhodobacterales</taxon>
        <taxon>Roseobacteraceae</taxon>
        <taxon>Roseovarius</taxon>
    </lineage>
</organism>
<dbReference type="RefSeq" id="WP_093036111.1">
    <property type="nucleotide sequence ID" value="NZ_FOAG01000006.1"/>
</dbReference>
<evidence type="ECO:0000256" key="4">
    <source>
        <dbReference type="ARBA" id="ARBA00024746"/>
    </source>
</evidence>
<comment type="function">
    <text evidence="4 5">Required for flagellar hook formation. May act as a scaffolding protein.</text>
</comment>
<evidence type="ECO:0000256" key="3">
    <source>
        <dbReference type="ARBA" id="ARBA00022795"/>
    </source>
</evidence>
<keyword evidence="3 5" id="KW-1005">Bacterial flagellum biogenesis</keyword>
<accession>A0A1H7R0P4</accession>
<evidence type="ECO:0000259" key="7">
    <source>
        <dbReference type="Pfam" id="PF13860"/>
    </source>
</evidence>
<dbReference type="InterPro" id="IPR005648">
    <property type="entry name" value="FlgD"/>
</dbReference>